<dbReference type="EMBL" id="LGRX02004607">
    <property type="protein sequence ID" value="KAK3279931.1"/>
    <property type="molecule type" value="Genomic_DNA"/>
</dbReference>
<sequence length="543" mass="59323">MALWQRRMANRFDDYRIKQSNARSRDHLTQCAAASGDNSGTTDRSDRVSAGDSGSEPSKSPFTRFFRWIVAIRESITSFLSEAIGRFLRSSRIQQFQFFSLLSLGALVGVRLMSRHNAPPPPRPVIYSEFIRNVKQGEVTTVRFQEASKKIYFELSPTSGKVSVDKAPVAKVSAESVVCVTSELQGGSQKLFDLLDTKEVEYGAITTPLSASLTKALTTIFLLWVPLVPLFFMMRGMMNRGSKGSNFKRDAQEAQRVTFDDVAGVDIAKAELEEIVACLQDAERYQRLKAKLPSGVLLVGPPGTGKTLLAKAVAGEAGIPFFAASASEFVEMFVGRGAARVRDLFAHARKHAPSVIFIDELDAIGGSRGAGLNEERDQTLNQLLTEMDGFHPSTGVLVLAATNRPEVLDSALLRPGRISRTVVVDRPDASGRQDIMLVHLQNVPVRGEVGDLAEAIARISQGFAGADLANVVNEGVLLAARKGKDEVELADLVEAVQRSRFGVGGSFNIMGSVSRWFQYFEHAARMLTGHFVVQLPTEHMNVC</sequence>
<dbReference type="GO" id="GO:0005524">
    <property type="term" value="F:ATP binding"/>
    <property type="evidence" value="ECO:0007669"/>
    <property type="project" value="UniProtKB-KW"/>
</dbReference>
<evidence type="ECO:0000256" key="9">
    <source>
        <dbReference type="ARBA" id="ARBA00023136"/>
    </source>
</evidence>
<dbReference type="Gene3D" id="1.10.8.60">
    <property type="match status" value="1"/>
</dbReference>
<evidence type="ECO:0000256" key="12">
    <source>
        <dbReference type="SAM" id="Phobius"/>
    </source>
</evidence>
<dbReference type="FunFam" id="3.40.50.300:FF:000277">
    <property type="entry name" value="ATP-dependent zinc metalloprotease FtsH"/>
    <property type="match status" value="1"/>
</dbReference>
<dbReference type="Pfam" id="PF17862">
    <property type="entry name" value="AAA_lid_3"/>
    <property type="match status" value="1"/>
</dbReference>
<dbReference type="Gene3D" id="3.40.50.300">
    <property type="entry name" value="P-loop containing nucleotide triphosphate hydrolases"/>
    <property type="match status" value="1"/>
</dbReference>
<dbReference type="InterPro" id="IPR003960">
    <property type="entry name" value="ATPase_AAA_CS"/>
</dbReference>
<dbReference type="GO" id="GO:0009535">
    <property type="term" value="C:chloroplast thylakoid membrane"/>
    <property type="evidence" value="ECO:0007669"/>
    <property type="project" value="TreeGrafter"/>
</dbReference>
<comment type="caution">
    <text evidence="14">The sequence shown here is derived from an EMBL/GenBank/DDBJ whole genome shotgun (WGS) entry which is preliminary data.</text>
</comment>
<name>A0AAE0LC26_9CHLO</name>
<dbReference type="SMART" id="SM00382">
    <property type="entry name" value="AAA"/>
    <property type="match status" value="1"/>
</dbReference>
<keyword evidence="7" id="KW-0809">Transit peptide</keyword>
<evidence type="ECO:0000313" key="14">
    <source>
        <dbReference type="EMBL" id="KAK3279931.1"/>
    </source>
</evidence>
<dbReference type="InterPro" id="IPR027417">
    <property type="entry name" value="P-loop_NTPase"/>
</dbReference>
<proteinExistence type="inferred from homology"/>
<dbReference type="SUPFAM" id="SSF52540">
    <property type="entry name" value="P-loop containing nucleoside triphosphate hydrolases"/>
    <property type="match status" value="1"/>
</dbReference>
<dbReference type="InterPro" id="IPR003593">
    <property type="entry name" value="AAA+_ATPase"/>
</dbReference>
<evidence type="ECO:0000256" key="8">
    <source>
        <dbReference type="ARBA" id="ARBA00022989"/>
    </source>
</evidence>
<evidence type="ECO:0000256" key="10">
    <source>
        <dbReference type="RuleBase" id="RU003651"/>
    </source>
</evidence>
<comment type="similarity">
    <text evidence="10">Belongs to the AAA ATPase family.</text>
</comment>
<keyword evidence="9 12" id="KW-0472">Membrane</keyword>
<dbReference type="Pfam" id="PF00004">
    <property type="entry name" value="AAA"/>
    <property type="match status" value="1"/>
</dbReference>
<dbReference type="PROSITE" id="PS00674">
    <property type="entry name" value="AAA"/>
    <property type="match status" value="1"/>
</dbReference>
<evidence type="ECO:0000256" key="2">
    <source>
        <dbReference type="ARBA" id="ARBA00022670"/>
    </source>
</evidence>
<gene>
    <name evidence="14" type="ORF">CYMTET_12212</name>
</gene>
<keyword evidence="6 10" id="KW-0067">ATP-binding</keyword>
<keyword evidence="2" id="KW-0645">Protease</keyword>
<protein>
    <recommendedName>
        <fullName evidence="13">AAA+ ATPase domain-containing protein</fullName>
    </recommendedName>
</protein>
<reference evidence="14 15" key="1">
    <citation type="journal article" date="2015" name="Genome Biol. Evol.">
        <title>Comparative Genomics of a Bacterivorous Green Alga Reveals Evolutionary Causalities and Consequences of Phago-Mixotrophic Mode of Nutrition.</title>
        <authorList>
            <person name="Burns J.A."/>
            <person name="Paasch A."/>
            <person name="Narechania A."/>
            <person name="Kim E."/>
        </authorList>
    </citation>
    <scope>NUCLEOTIDE SEQUENCE [LARGE SCALE GENOMIC DNA]</scope>
    <source>
        <strain evidence="14 15">PLY_AMNH</strain>
    </source>
</reference>
<accession>A0AAE0LC26</accession>
<dbReference type="GO" id="GO:0004176">
    <property type="term" value="F:ATP-dependent peptidase activity"/>
    <property type="evidence" value="ECO:0007669"/>
    <property type="project" value="TreeGrafter"/>
</dbReference>
<keyword evidence="15" id="KW-1185">Reference proteome</keyword>
<dbReference type="InterPro" id="IPR003959">
    <property type="entry name" value="ATPase_AAA_core"/>
</dbReference>
<feature type="domain" description="AAA+ ATPase" evidence="13">
    <location>
        <begin position="292"/>
        <end position="428"/>
    </location>
</feature>
<evidence type="ECO:0000256" key="3">
    <source>
        <dbReference type="ARBA" id="ARBA00022692"/>
    </source>
</evidence>
<dbReference type="PANTHER" id="PTHR23076:SF110">
    <property type="entry name" value="INACTIVE ATP-DEPENDENT ZINC METALLOPROTEASE FTSHI 3, CHLOROPLASTIC-RELATED"/>
    <property type="match status" value="1"/>
</dbReference>
<dbReference type="InterPro" id="IPR041569">
    <property type="entry name" value="AAA_lid_3"/>
</dbReference>
<organism evidence="14 15">
    <name type="scientific">Cymbomonas tetramitiformis</name>
    <dbReference type="NCBI Taxonomy" id="36881"/>
    <lineage>
        <taxon>Eukaryota</taxon>
        <taxon>Viridiplantae</taxon>
        <taxon>Chlorophyta</taxon>
        <taxon>Pyramimonadophyceae</taxon>
        <taxon>Pyramimonadales</taxon>
        <taxon>Pyramimonadaceae</taxon>
        <taxon>Cymbomonas</taxon>
    </lineage>
</organism>
<keyword evidence="3 12" id="KW-0812">Transmembrane</keyword>
<keyword evidence="5" id="KW-0378">Hydrolase</keyword>
<dbReference type="Proteomes" id="UP001190700">
    <property type="component" value="Unassembled WGS sequence"/>
</dbReference>
<dbReference type="AlphaFoldDB" id="A0AAE0LC26"/>
<evidence type="ECO:0000256" key="6">
    <source>
        <dbReference type="ARBA" id="ARBA00022840"/>
    </source>
</evidence>
<keyword evidence="8 12" id="KW-1133">Transmembrane helix</keyword>
<feature type="transmembrane region" description="Helical" evidence="12">
    <location>
        <begin position="216"/>
        <end position="234"/>
    </location>
</feature>
<comment type="subcellular location">
    <subcellularLocation>
        <location evidence="1">Membrane</location>
        <topology evidence="1">Multi-pass membrane protein</topology>
    </subcellularLocation>
</comment>
<evidence type="ECO:0000259" key="13">
    <source>
        <dbReference type="SMART" id="SM00382"/>
    </source>
</evidence>
<evidence type="ECO:0000256" key="7">
    <source>
        <dbReference type="ARBA" id="ARBA00022946"/>
    </source>
</evidence>
<evidence type="ECO:0000313" key="15">
    <source>
        <dbReference type="Proteomes" id="UP001190700"/>
    </source>
</evidence>
<dbReference type="PANTHER" id="PTHR23076">
    <property type="entry name" value="METALLOPROTEASE M41 FTSH"/>
    <property type="match status" value="1"/>
</dbReference>
<evidence type="ECO:0000256" key="4">
    <source>
        <dbReference type="ARBA" id="ARBA00022741"/>
    </source>
</evidence>
<evidence type="ECO:0000256" key="5">
    <source>
        <dbReference type="ARBA" id="ARBA00022801"/>
    </source>
</evidence>
<keyword evidence="4 10" id="KW-0547">Nucleotide-binding</keyword>
<dbReference type="CDD" id="cd19501">
    <property type="entry name" value="RecA-like_FtsH"/>
    <property type="match status" value="1"/>
</dbReference>
<evidence type="ECO:0000256" key="11">
    <source>
        <dbReference type="SAM" id="MobiDB-lite"/>
    </source>
</evidence>
<dbReference type="GO" id="GO:0016887">
    <property type="term" value="F:ATP hydrolysis activity"/>
    <property type="evidence" value="ECO:0007669"/>
    <property type="project" value="InterPro"/>
</dbReference>
<feature type="region of interest" description="Disordered" evidence="11">
    <location>
        <begin position="26"/>
        <end position="59"/>
    </location>
</feature>
<evidence type="ECO:0000256" key="1">
    <source>
        <dbReference type="ARBA" id="ARBA00004141"/>
    </source>
</evidence>
<dbReference type="GO" id="GO:0006508">
    <property type="term" value="P:proteolysis"/>
    <property type="evidence" value="ECO:0007669"/>
    <property type="project" value="UniProtKB-KW"/>
</dbReference>